<proteinExistence type="predicted"/>
<dbReference type="EMBL" id="AZHX01000549">
    <property type="protein sequence ID" value="ETX07009.1"/>
    <property type="molecule type" value="Genomic_DNA"/>
</dbReference>
<evidence type="ECO:0000313" key="3">
    <source>
        <dbReference type="Proteomes" id="UP000019140"/>
    </source>
</evidence>
<accession>W4M9F6</accession>
<protein>
    <recommendedName>
        <fullName evidence="1">DUF4062 domain-containing protein</fullName>
    </recommendedName>
</protein>
<gene>
    <name evidence="2" type="ORF">ETSY2_13700</name>
</gene>
<dbReference type="HOGENOM" id="CLU_2551986_0_0_7"/>
<dbReference type="AlphaFoldDB" id="W4M9F6"/>
<comment type="caution">
    <text evidence="2">The sequence shown here is derived from an EMBL/GenBank/DDBJ whole genome shotgun (WGS) entry which is preliminary data.</text>
</comment>
<feature type="domain" description="DUF4062" evidence="1">
    <location>
        <begin position="3"/>
        <end position="66"/>
    </location>
</feature>
<evidence type="ECO:0000313" key="2">
    <source>
        <dbReference type="EMBL" id="ETX07009.1"/>
    </source>
</evidence>
<sequence length="82" mass="9267">MLIDNFENMGLLYYVMEVYPGGGQTLENLIKSEIEDCNIFVLIVQNSLGNVKIGNETATQFEFEYAKSLNKRNSAKVTLRGK</sequence>
<organism evidence="2 3">
    <name type="scientific">Candidatus Entotheonella gemina</name>
    <dbReference type="NCBI Taxonomy" id="1429439"/>
    <lineage>
        <taxon>Bacteria</taxon>
        <taxon>Pseudomonadati</taxon>
        <taxon>Nitrospinota/Tectimicrobiota group</taxon>
        <taxon>Candidatus Tectimicrobiota</taxon>
        <taxon>Candidatus Entotheonellia</taxon>
        <taxon>Candidatus Entotheonellales</taxon>
        <taxon>Candidatus Entotheonellaceae</taxon>
        <taxon>Candidatus Entotheonella</taxon>
    </lineage>
</organism>
<dbReference type="Proteomes" id="UP000019140">
    <property type="component" value="Unassembled WGS sequence"/>
</dbReference>
<dbReference type="Pfam" id="PF13271">
    <property type="entry name" value="DUF4062"/>
    <property type="match status" value="1"/>
</dbReference>
<keyword evidence="3" id="KW-1185">Reference proteome</keyword>
<name>W4M9F6_9BACT</name>
<evidence type="ECO:0000259" key="1">
    <source>
        <dbReference type="Pfam" id="PF13271"/>
    </source>
</evidence>
<dbReference type="InterPro" id="IPR025139">
    <property type="entry name" value="DUF4062"/>
</dbReference>
<reference evidence="2 3" key="1">
    <citation type="journal article" date="2014" name="Nature">
        <title>An environmental bacterial taxon with a large and distinct metabolic repertoire.</title>
        <authorList>
            <person name="Wilson M.C."/>
            <person name="Mori T."/>
            <person name="Ruckert C."/>
            <person name="Uria A.R."/>
            <person name="Helf M.J."/>
            <person name="Takada K."/>
            <person name="Gernert C."/>
            <person name="Steffens U.A."/>
            <person name="Heycke N."/>
            <person name="Schmitt S."/>
            <person name="Rinke C."/>
            <person name="Helfrich E.J."/>
            <person name="Brachmann A.O."/>
            <person name="Gurgui C."/>
            <person name="Wakimoto T."/>
            <person name="Kracht M."/>
            <person name="Crusemann M."/>
            <person name="Hentschel U."/>
            <person name="Abe I."/>
            <person name="Matsunaga S."/>
            <person name="Kalinowski J."/>
            <person name="Takeyama H."/>
            <person name="Piel J."/>
        </authorList>
    </citation>
    <scope>NUCLEOTIDE SEQUENCE [LARGE SCALE GENOMIC DNA]</scope>
    <source>
        <strain evidence="3">TSY2</strain>
    </source>
</reference>